<sequence length="190" mass="21265">MAALSRSPSLTARMALIGVVALNVLAGLFYFRLDLTEDRRYSLSDATRNILDQLEDEVYVKVYLDGDLNPGFRHLRESIRETLEEFKAHSGGHLEYRFIDPSAESDAQKRNTLYDALTEKGLIPTNVVEGGEDSRSQKLVWPGALLTFQNKETSVQLLKGNISQSAQENLNLSAENVEYSLATALRELTQ</sequence>
<feature type="transmembrane region" description="Helical" evidence="1">
    <location>
        <begin position="12"/>
        <end position="31"/>
    </location>
</feature>
<dbReference type="STRING" id="93759.A0A1R3L3A2"/>
<keyword evidence="1" id="KW-0812">Transmembrane</keyword>
<evidence type="ECO:0000313" key="3">
    <source>
        <dbReference type="EMBL" id="OMP13825.1"/>
    </source>
</evidence>
<dbReference type="Pfam" id="PF23357">
    <property type="entry name" value="DUF7088"/>
    <property type="match status" value="1"/>
</dbReference>
<keyword evidence="1" id="KW-0472">Membrane</keyword>
<protein>
    <recommendedName>
        <fullName evidence="2">DUF7088 domain-containing protein</fullName>
    </recommendedName>
</protein>
<evidence type="ECO:0000259" key="2">
    <source>
        <dbReference type="Pfam" id="PF23357"/>
    </source>
</evidence>
<dbReference type="AlphaFoldDB" id="A0A1R3L3A2"/>
<dbReference type="OrthoDB" id="10656342at2759"/>
<organism evidence="3 4">
    <name type="scientific">Corchorus olitorius</name>
    <dbReference type="NCBI Taxonomy" id="93759"/>
    <lineage>
        <taxon>Eukaryota</taxon>
        <taxon>Viridiplantae</taxon>
        <taxon>Streptophyta</taxon>
        <taxon>Embryophyta</taxon>
        <taxon>Tracheophyta</taxon>
        <taxon>Spermatophyta</taxon>
        <taxon>Magnoliopsida</taxon>
        <taxon>eudicotyledons</taxon>
        <taxon>Gunneridae</taxon>
        <taxon>Pentapetalae</taxon>
        <taxon>rosids</taxon>
        <taxon>malvids</taxon>
        <taxon>Malvales</taxon>
        <taxon>Malvaceae</taxon>
        <taxon>Grewioideae</taxon>
        <taxon>Apeibeae</taxon>
        <taxon>Corchorus</taxon>
    </lineage>
</organism>
<dbReference type="InterPro" id="IPR055396">
    <property type="entry name" value="DUF7088"/>
</dbReference>
<name>A0A1R3L3A2_9ROSI</name>
<evidence type="ECO:0000313" key="4">
    <source>
        <dbReference type="Proteomes" id="UP000187203"/>
    </source>
</evidence>
<reference evidence="4" key="1">
    <citation type="submission" date="2013-09" db="EMBL/GenBank/DDBJ databases">
        <title>Corchorus olitorius genome sequencing.</title>
        <authorList>
            <person name="Alam M."/>
            <person name="Haque M.S."/>
            <person name="Islam M.S."/>
            <person name="Emdad E.M."/>
            <person name="Islam M.M."/>
            <person name="Ahmed B."/>
            <person name="Halim A."/>
            <person name="Hossen Q.M.M."/>
            <person name="Hossain M.Z."/>
            <person name="Ahmed R."/>
            <person name="Khan M.M."/>
            <person name="Islam R."/>
            <person name="Rashid M.M."/>
            <person name="Khan S.A."/>
            <person name="Rahman M.S."/>
            <person name="Alam M."/>
            <person name="Yahiya A.S."/>
            <person name="Khan M.S."/>
            <person name="Azam M.S."/>
            <person name="Haque T."/>
            <person name="Lashkar M.Z.H."/>
            <person name="Akhand A.I."/>
            <person name="Morshed G."/>
            <person name="Roy S."/>
            <person name="Uddin K.S."/>
            <person name="Rabeya T."/>
            <person name="Hossain A.S."/>
            <person name="Chowdhury A."/>
            <person name="Snigdha A.R."/>
            <person name="Mortoza M.S."/>
            <person name="Matin S.A."/>
            <person name="Hoque S.M.E."/>
            <person name="Islam M.K."/>
            <person name="Roy D.K."/>
            <person name="Haider R."/>
            <person name="Moosa M.M."/>
            <person name="Elias S.M."/>
            <person name="Hasan A.M."/>
            <person name="Jahan S."/>
            <person name="Shafiuddin M."/>
            <person name="Mahmood N."/>
            <person name="Shommy N.S."/>
        </authorList>
    </citation>
    <scope>NUCLEOTIDE SEQUENCE [LARGE SCALE GENOMIC DNA]</scope>
    <source>
        <strain evidence="4">cv. O-4</strain>
    </source>
</reference>
<keyword evidence="4" id="KW-1185">Reference proteome</keyword>
<comment type="caution">
    <text evidence="3">The sequence shown here is derived from an EMBL/GenBank/DDBJ whole genome shotgun (WGS) entry which is preliminary data.</text>
</comment>
<proteinExistence type="predicted"/>
<keyword evidence="1" id="KW-1133">Transmembrane helix</keyword>
<accession>A0A1R3L3A2</accession>
<dbReference type="Proteomes" id="UP000187203">
    <property type="component" value="Unassembled WGS sequence"/>
</dbReference>
<feature type="domain" description="DUF7088" evidence="2">
    <location>
        <begin position="37"/>
        <end position="146"/>
    </location>
</feature>
<evidence type="ECO:0000256" key="1">
    <source>
        <dbReference type="SAM" id="Phobius"/>
    </source>
</evidence>
<dbReference type="EMBL" id="AWUE01003145">
    <property type="protein sequence ID" value="OMP13825.1"/>
    <property type="molecule type" value="Genomic_DNA"/>
</dbReference>
<gene>
    <name evidence="3" type="ORF">COLO4_00862</name>
</gene>